<comment type="caution">
    <text evidence="7">The sequence shown here is derived from an EMBL/GenBank/DDBJ whole genome shotgun (WGS) entry which is preliminary data.</text>
</comment>
<feature type="transmembrane region" description="Helical" evidence="6">
    <location>
        <begin position="76"/>
        <end position="100"/>
    </location>
</feature>
<sequence>MVLLVGLAMLFSVLSRLGLARELSVAAVRAVLQLAAISLIIVVAIRHLWLAAPLVLLMFAVAVGTSASRCGVRDRWWWVALAMGCGLLPVLVVVFATGAAPLNGASLIPIAGIIGGNTMTGHTLFARRAFAQLRGEQPQYEAGLSIGLERHQVLTELVDPARTEALVPNIDQTRTVGLVTLPGAFIGVLLGGGSPLQAGAAQILVLVGIMAAQTITVTVAARLVAAAKLLPADLRGQLRP</sequence>
<dbReference type="Proteomes" id="UP000215896">
    <property type="component" value="Unassembled WGS sequence"/>
</dbReference>
<feature type="transmembrane region" description="Helical" evidence="6">
    <location>
        <begin position="106"/>
        <end position="125"/>
    </location>
</feature>
<feature type="transmembrane region" description="Helical" evidence="6">
    <location>
        <begin position="176"/>
        <end position="194"/>
    </location>
</feature>
<dbReference type="RefSeq" id="WP_094407395.1">
    <property type="nucleotide sequence ID" value="NZ_NMVO01000019.1"/>
</dbReference>
<evidence type="ECO:0000256" key="3">
    <source>
        <dbReference type="ARBA" id="ARBA00022692"/>
    </source>
</evidence>
<evidence type="ECO:0000256" key="6">
    <source>
        <dbReference type="SAM" id="Phobius"/>
    </source>
</evidence>
<dbReference type="InterPro" id="IPR005226">
    <property type="entry name" value="UPF0014_fam"/>
</dbReference>
<dbReference type="OrthoDB" id="3212530at2"/>
<dbReference type="EMBL" id="NMVO01000019">
    <property type="protein sequence ID" value="OYO08008.1"/>
    <property type="molecule type" value="Genomic_DNA"/>
</dbReference>
<proteinExistence type="inferred from homology"/>
<feature type="transmembrane region" description="Helical" evidence="6">
    <location>
        <begin position="200"/>
        <end position="225"/>
    </location>
</feature>
<dbReference type="PANTHER" id="PTHR30028">
    <property type="entry name" value="UPF0014 INNER MEMBRANE PROTEIN YBBM-RELATED"/>
    <property type="match status" value="1"/>
</dbReference>
<evidence type="ECO:0000256" key="5">
    <source>
        <dbReference type="ARBA" id="ARBA00023136"/>
    </source>
</evidence>
<evidence type="ECO:0000256" key="2">
    <source>
        <dbReference type="ARBA" id="ARBA00005268"/>
    </source>
</evidence>
<reference evidence="7 8" key="1">
    <citation type="submission" date="2017-07" db="EMBL/GenBank/DDBJ databases">
        <title>Draft whole genome sequences of clinical Proprionibacteriaceae strains.</title>
        <authorList>
            <person name="Bernier A.-M."/>
            <person name="Bernard K."/>
            <person name="Domingo M.-C."/>
        </authorList>
    </citation>
    <scope>NUCLEOTIDE SEQUENCE [LARGE SCALE GENOMIC DNA]</scope>
    <source>
        <strain evidence="7 8">NML 030167</strain>
    </source>
</reference>
<keyword evidence="8" id="KW-1185">Reference proteome</keyword>
<feature type="transmembrane region" description="Helical" evidence="6">
    <location>
        <begin position="36"/>
        <end position="64"/>
    </location>
</feature>
<evidence type="ECO:0000313" key="8">
    <source>
        <dbReference type="Proteomes" id="UP000215896"/>
    </source>
</evidence>
<evidence type="ECO:0000256" key="1">
    <source>
        <dbReference type="ARBA" id="ARBA00004141"/>
    </source>
</evidence>
<dbReference type="Pfam" id="PF03649">
    <property type="entry name" value="UPF0014"/>
    <property type="match status" value="1"/>
</dbReference>
<keyword evidence="3 6" id="KW-0812">Transmembrane</keyword>
<name>A0A255FWD9_9ACTN</name>
<comment type="similarity">
    <text evidence="2">Belongs to the UPF0014 family.</text>
</comment>
<evidence type="ECO:0000313" key="7">
    <source>
        <dbReference type="EMBL" id="OYO08008.1"/>
    </source>
</evidence>
<gene>
    <name evidence="7" type="ORF">CGZ94_20740</name>
</gene>
<evidence type="ECO:0000256" key="4">
    <source>
        <dbReference type="ARBA" id="ARBA00022989"/>
    </source>
</evidence>
<accession>A0A255FWD9</accession>
<dbReference type="GO" id="GO:0005886">
    <property type="term" value="C:plasma membrane"/>
    <property type="evidence" value="ECO:0007669"/>
    <property type="project" value="TreeGrafter"/>
</dbReference>
<protein>
    <submittedName>
        <fullName evidence="7">ABC transporter permease</fullName>
    </submittedName>
</protein>
<organism evidence="7 8">
    <name type="scientific">Enemella evansiae</name>
    <dbReference type="NCBI Taxonomy" id="2016499"/>
    <lineage>
        <taxon>Bacteria</taxon>
        <taxon>Bacillati</taxon>
        <taxon>Actinomycetota</taxon>
        <taxon>Actinomycetes</taxon>
        <taxon>Propionibacteriales</taxon>
        <taxon>Propionibacteriaceae</taxon>
        <taxon>Enemella</taxon>
    </lineage>
</organism>
<comment type="subcellular location">
    <subcellularLocation>
        <location evidence="1">Membrane</location>
        <topology evidence="1">Multi-pass membrane protein</topology>
    </subcellularLocation>
</comment>
<dbReference type="PANTHER" id="PTHR30028:SF0">
    <property type="entry name" value="PROTEIN ALUMINUM SENSITIVE 3"/>
    <property type="match status" value="1"/>
</dbReference>
<dbReference type="AlphaFoldDB" id="A0A255FWD9"/>
<keyword evidence="4 6" id="KW-1133">Transmembrane helix</keyword>
<keyword evidence="5 6" id="KW-0472">Membrane</keyword>